<keyword evidence="2" id="KW-1185">Reference proteome</keyword>
<dbReference type="AlphaFoldDB" id="A0A8J5WH48"/>
<dbReference type="EMBL" id="JAAALK010000081">
    <property type="protein sequence ID" value="KAG8089446.1"/>
    <property type="molecule type" value="Genomic_DNA"/>
</dbReference>
<comment type="caution">
    <text evidence="1">The sequence shown here is derived from an EMBL/GenBank/DDBJ whole genome shotgun (WGS) entry which is preliminary data.</text>
</comment>
<gene>
    <name evidence="1" type="ORF">GUJ93_ZPchr0011g27426</name>
</gene>
<organism evidence="1 2">
    <name type="scientific">Zizania palustris</name>
    <name type="common">Northern wild rice</name>
    <dbReference type="NCBI Taxonomy" id="103762"/>
    <lineage>
        <taxon>Eukaryota</taxon>
        <taxon>Viridiplantae</taxon>
        <taxon>Streptophyta</taxon>
        <taxon>Embryophyta</taxon>
        <taxon>Tracheophyta</taxon>
        <taxon>Spermatophyta</taxon>
        <taxon>Magnoliopsida</taxon>
        <taxon>Liliopsida</taxon>
        <taxon>Poales</taxon>
        <taxon>Poaceae</taxon>
        <taxon>BOP clade</taxon>
        <taxon>Oryzoideae</taxon>
        <taxon>Oryzeae</taxon>
        <taxon>Zizaniinae</taxon>
        <taxon>Zizania</taxon>
    </lineage>
</organism>
<evidence type="ECO:0000313" key="2">
    <source>
        <dbReference type="Proteomes" id="UP000729402"/>
    </source>
</evidence>
<reference evidence="1" key="1">
    <citation type="journal article" date="2021" name="bioRxiv">
        <title>Whole Genome Assembly and Annotation of Northern Wild Rice, Zizania palustris L., Supports a Whole Genome Duplication in the Zizania Genus.</title>
        <authorList>
            <person name="Haas M."/>
            <person name="Kono T."/>
            <person name="Macchietto M."/>
            <person name="Millas R."/>
            <person name="McGilp L."/>
            <person name="Shao M."/>
            <person name="Duquette J."/>
            <person name="Hirsch C.N."/>
            <person name="Kimball J."/>
        </authorList>
    </citation>
    <scope>NUCLEOTIDE SEQUENCE</scope>
    <source>
        <tissue evidence="1">Fresh leaf tissue</tissue>
    </source>
</reference>
<sequence length="78" mass="8555">MRRHRCGGDIRQAAGGVVEVAGEERVVGAGVQRGIPDFPSAWRRRTEQLVPSALAPPPIFEGLISLDWLYRGLNFLAN</sequence>
<proteinExistence type="predicted"/>
<name>A0A8J5WH48_ZIZPA</name>
<accession>A0A8J5WH48</accession>
<evidence type="ECO:0000313" key="1">
    <source>
        <dbReference type="EMBL" id="KAG8089446.1"/>
    </source>
</evidence>
<reference evidence="1" key="2">
    <citation type="submission" date="2021-02" db="EMBL/GenBank/DDBJ databases">
        <authorList>
            <person name="Kimball J.A."/>
            <person name="Haas M.W."/>
            <person name="Macchietto M."/>
            <person name="Kono T."/>
            <person name="Duquette J."/>
            <person name="Shao M."/>
        </authorList>
    </citation>
    <scope>NUCLEOTIDE SEQUENCE</scope>
    <source>
        <tissue evidence="1">Fresh leaf tissue</tissue>
    </source>
</reference>
<dbReference type="Proteomes" id="UP000729402">
    <property type="component" value="Unassembled WGS sequence"/>
</dbReference>
<protein>
    <submittedName>
        <fullName evidence="1">Uncharacterized protein</fullName>
    </submittedName>
</protein>